<protein>
    <submittedName>
        <fullName evidence="1">Uncharacterized protein</fullName>
    </submittedName>
</protein>
<evidence type="ECO:0000313" key="1">
    <source>
        <dbReference type="EMBL" id="KZN67776.1"/>
    </source>
</evidence>
<dbReference type="PATRIC" id="fig|1365257.3.peg.1669"/>
<name>A0A167N9A8_9GAMM</name>
<proteinExistence type="predicted"/>
<reference evidence="1 2" key="1">
    <citation type="submission" date="2013-07" db="EMBL/GenBank/DDBJ databases">
        <title>Comparative Genomic and Metabolomic Analysis of Twelve Strains of Pseudoalteromonas luteoviolacea.</title>
        <authorList>
            <person name="Vynne N.G."/>
            <person name="Mansson M."/>
            <person name="Gram L."/>
        </authorList>
    </citation>
    <scope>NUCLEOTIDE SEQUENCE [LARGE SCALE GENOMIC DNA]</scope>
    <source>
        <strain evidence="1 2">S4060-1</strain>
    </source>
</reference>
<dbReference type="EMBL" id="AUXX01000011">
    <property type="protein sequence ID" value="KZN67776.1"/>
    <property type="molecule type" value="Genomic_DNA"/>
</dbReference>
<evidence type="ECO:0000313" key="2">
    <source>
        <dbReference type="Proteomes" id="UP000076661"/>
    </source>
</evidence>
<gene>
    <name evidence="1" type="ORF">N478_16270</name>
</gene>
<dbReference type="AlphaFoldDB" id="A0A167N9A8"/>
<sequence length="49" mass="5772">MIKHEQVTQHHKESLCTIKELLFLNCAFLSTTQLFNPNKSNIDNMQPRE</sequence>
<accession>A0A167N9A8</accession>
<comment type="caution">
    <text evidence="1">The sequence shown here is derived from an EMBL/GenBank/DDBJ whole genome shotgun (WGS) entry which is preliminary data.</text>
</comment>
<dbReference type="Proteomes" id="UP000076661">
    <property type="component" value="Unassembled WGS sequence"/>
</dbReference>
<organism evidence="1 2">
    <name type="scientific">Pseudoalteromonas luteoviolacea S4060-1</name>
    <dbReference type="NCBI Taxonomy" id="1365257"/>
    <lineage>
        <taxon>Bacteria</taxon>
        <taxon>Pseudomonadati</taxon>
        <taxon>Pseudomonadota</taxon>
        <taxon>Gammaproteobacteria</taxon>
        <taxon>Alteromonadales</taxon>
        <taxon>Pseudoalteromonadaceae</taxon>
        <taxon>Pseudoalteromonas</taxon>
    </lineage>
</organism>